<dbReference type="Pfam" id="PF00702">
    <property type="entry name" value="Hydrolase"/>
    <property type="match status" value="1"/>
</dbReference>
<dbReference type="NCBIfam" id="TIGR01993">
    <property type="entry name" value="Pyr-5-nucltdase"/>
    <property type="match status" value="1"/>
</dbReference>
<dbReference type="PANTHER" id="PTHR12725">
    <property type="entry name" value="HALOACID DEHALOGENASE-LIKE HYDROLASE"/>
    <property type="match status" value="1"/>
</dbReference>
<dbReference type="PANTHER" id="PTHR12725:SF117">
    <property type="entry name" value="HALOACID DEHALOGENASE-LIKE HYDROLASE"/>
    <property type="match status" value="1"/>
</dbReference>
<dbReference type="RefSeq" id="WP_187708354.1">
    <property type="nucleotide sequence ID" value="NZ_CP060782.1"/>
</dbReference>
<dbReference type="EMBL" id="CP060782">
    <property type="protein sequence ID" value="QNP45398.1"/>
    <property type="molecule type" value="Genomic_DNA"/>
</dbReference>
<dbReference type="SUPFAM" id="SSF56784">
    <property type="entry name" value="HAD-like"/>
    <property type="match status" value="1"/>
</dbReference>
<dbReference type="Gene3D" id="1.10.150.450">
    <property type="match status" value="1"/>
</dbReference>
<dbReference type="Proteomes" id="UP000516105">
    <property type="component" value="Chromosome"/>
</dbReference>
<reference evidence="1 2" key="1">
    <citation type="submission" date="2020-08" db="EMBL/GenBank/DDBJ databases">
        <title>Genome sequence of Sphingomonas sediminicola KACC 15039T.</title>
        <authorList>
            <person name="Hyun D.-W."/>
            <person name="Bae J.-W."/>
        </authorList>
    </citation>
    <scope>NUCLEOTIDE SEQUENCE [LARGE SCALE GENOMIC DNA]</scope>
    <source>
        <strain evidence="1 2">KACC 15039</strain>
    </source>
</reference>
<dbReference type="InterPro" id="IPR023214">
    <property type="entry name" value="HAD_sf"/>
</dbReference>
<gene>
    <name evidence="1" type="ORF">H9L14_12485</name>
</gene>
<dbReference type="SFLD" id="SFLDG01132">
    <property type="entry name" value="C1.5.3:_5'-Nucleotidase_Like"/>
    <property type="match status" value="1"/>
</dbReference>
<evidence type="ECO:0000313" key="1">
    <source>
        <dbReference type="EMBL" id="QNP45398.1"/>
    </source>
</evidence>
<dbReference type="SFLD" id="SFLDG01129">
    <property type="entry name" value="C1.5:_HAD__Beta-PGM__Phosphata"/>
    <property type="match status" value="1"/>
</dbReference>
<dbReference type="Gene3D" id="3.40.50.1000">
    <property type="entry name" value="HAD superfamily/HAD-like"/>
    <property type="match status" value="1"/>
</dbReference>
<evidence type="ECO:0000313" key="2">
    <source>
        <dbReference type="Proteomes" id="UP000516105"/>
    </source>
</evidence>
<dbReference type="SFLD" id="SFLDS00003">
    <property type="entry name" value="Haloacid_Dehalogenase"/>
    <property type="match status" value="1"/>
</dbReference>
<name>A0ABX6T9K3_9SPHN</name>
<dbReference type="NCBIfam" id="TIGR01509">
    <property type="entry name" value="HAD-SF-IA-v3"/>
    <property type="match status" value="1"/>
</dbReference>
<dbReference type="PRINTS" id="PR00413">
    <property type="entry name" value="HADHALOGNASE"/>
</dbReference>
<accession>A0ABX6T9K3</accession>
<sequence>MPGRRKGLGARHGRQRRPEFSHVRDWIFDLDNCLYPASSGLFALIDERMNAYIRRLLNCDADEAHRVQKHHFHTHGTTLAGLMRAHEIDPHEFLEDVHAIPLDRIQRNDALAASLQRLPGRRFIFTNGDAPYARRVLEAIGVGDRFNDLHDIHASSYRPKPDPHGYELLCERFGIDPARALLVDDIAQNLRPAKTLGMTTVWVDNGSERGNHGAEDSYIDHRIADVGEWLETILEDEE</sequence>
<dbReference type="InterPro" id="IPR036412">
    <property type="entry name" value="HAD-like_sf"/>
</dbReference>
<keyword evidence="2" id="KW-1185">Reference proteome</keyword>
<dbReference type="InterPro" id="IPR010237">
    <property type="entry name" value="Pyr-5-nucltdase"/>
</dbReference>
<organism evidence="1 2">
    <name type="scientific">Sphingomonas sediminicola</name>
    <dbReference type="NCBI Taxonomy" id="386874"/>
    <lineage>
        <taxon>Bacteria</taxon>
        <taxon>Pseudomonadati</taxon>
        <taxon>Pseudomonadota</taxon>
        <taxon>Alphaproteobacteria</taxon>
        <taxon>Sphingomonadales</taxon>
        <taxon>Sphingomonadaceae</taxon>
        <taxon>Sphingomonas</taxon>
    </lineage>
</organism>
<proteinExistence type="predicted"/>
<dbReference type="InterPro" id="IPR006439">
    <property type="entry name" value="HAD-SF_hydro_IA"/>
</dbReference>
<protein>
    <submittedName>
        <fullName evidence="1">Pyrimidine 5'-nucleotidase</fullName>
    </submittedName>
</protein>